<evidence type="ECO:0000313" key="2">
    <source>
        <dbReference type="EMBL" id="ASO20518.1"/>
    </source>
</evidence>
<protein>
    <submittedName>
        <fullName evidence="2">Tyrosine-protein phosphatase</fullName>
        <ecNumber evidence="2">3.1.3.48</ecNumber>
    </submittedName>
</protein>
<name>A0A221W3Y0_9PSEU</name>
<keyword evidence="3" id="KW-1185">Reference proteome</keyword>
<dbReference type="InterPro" id="IPR029021">
    <property type="entry name" value="Prot-tyrosine_phosphatase-like"/>
</dbReference>
<dbReference type="InterPro" id="IPR026893">
    <property type="entry name" value="Tyr/Ser_Pase_IphP-type"/>
</dbReference>
<comment type="similarity">
    <text evidence="1">Belongs to the protein-tyrosine phosphatase family.</text>
</comment>
<keyword evidence="2" id="KW-0378">Hydrolase</keyword>
<reference evidence="2 3" key="1">
    <citation type="submission" date="2017-07" db="EMBL/GenBank/DDBJ databases">
        <title>Complete genome sequence of Actinoalloteichus hoggarensis DSM 45943, type strain of Actinoalloteichus hoggarensis.</title>
        <authorList>
            <person name="Ruckert C."/>
            <person name="Nouioui I."/>
            <person name="Willmese J."/>
            <person name="van Wezel G."/>
            <person name="Klenk H.-P."/>
            <person name="Kalinowski J."/>
            <person name="Zotchev S.B."/>
        </authorList>
    </citation>
    <scope>NUCLEOTIDE SEQUENCE [LARGE SCALE GENOMIC DNA]</scope>
    <source>
        <strain evidence="2 3">DSM 45943</strain>
    </source>
</reference>
<dbReference type="Gene3D" id="3.90.190.10">
    <property type="entry name" value="Protein tyrosine phosphatase superfamily"/>
    <property type="match status" value="1"/>
</dbReference>
<dbReference type="PROSITE" id="PS00383">
    <property type="entry name" value="TYR_PHOSPHATASE_1"/>
    <property type="match status" value="1"/>
</dbReference>
<gene>
    <name evidence="2" type="primary">iphP</name>
    <name evidence="2" type="ORF">AHOG_14380</name>
</gene>
<dbReference type="EC" id="3.1.3.48" evidence="2"/>
<dbReference type="Pfam" id="PF13350">
    <property type="entry name" value="Y_phosphatase3"/>
    <property type="match status" value="1"/>
</dbReference>
<dbReference type="SUPFAM" id="SSF52799">
    <property type="entry name" value="(Phosphotyrosine protein) phosphatases II"/>
    <property type="match status" value="1"/>
</dbReference>
<dbReference type="AlphaFoldDB" id="A0A221W3Y0"/>
<dbReference type="Proteomes" id="UP000204221">
    <property type="component" value="Chromosome"/>
</dbReference>
<dbReference type="GO" id="GO:0004725">
    <property type="term" value="F:protein tyrosine phosphatase activity"/>
    <property type="evidence" value="ECO:0007669"/>
    <property type="project" value="UniProtKB-EC"/>
</dbReference>
<dbReference type="OrthoDB" id="1188001at2"/>
<dbReference type="PANTHER" id="PTHR31126:SF1">
    <property type="entry name" value="TYROSINE SPECIFIC PROTEIN PHOSPHATASES DOMAIN-CONTAINING PROTEIN"/>
    <property type="match status" value="1"/>
</dbReference>
<dbReference type="EMBL" id="CP022521">
    <property type="protein sequence ID" value="ASO20518.1"/>
    <property type="molecule type" value="Genomic_DNA"/>
</dbReference>
<dbReference type="PROSITE" id="PS50056">
    <property type="entry name" value="TYR_PHOSPHATASE_2"/>
    <property type="match status" value="1"/>
</dbReference>
<proteinExistence type="inferred from homology"/>
<sequence length="253" mass="28425">MNRHVEFVGLHNFRDLGGYRTADGHRVRWGRLFRADAVSSLRAEEWPRFRELGIGTVIDLRYPYEIEANGRVPQYDGLVYHNLSVEHRPYEQAALDPAIEPARYFADRYAELLADGTAELRRALEVIAFEADAPVLFHCRTGKDRTGVLAALLLALLGVSEEDIVDDYALTELATQRFVADWKADPRKPPLRWPGYGRAPREAMRLMLTELAAAHGSAAEYVRGTGLDDAAVAAALRDRFLEPEPIAPDRRSA</sequence>
<dbReference type="InterPro" id="IPR016130">
    <property type="entry name" value="Tyr_Pase_AS"/>
</dbReference>
<accession>A0A221W3Y0</accession>
<evidence type="ECO:0000313" key="3">
    <source>
        <dbReference type="Proteomes" id="UP000204221"/>
    </source>
</evidence>
<dbReference type="RefSeq" id="WP_093944468.1">
    <property type="nucleotide sequence ID" value="NZ_CP022521.1"/>
</dbReference>
<organism evidence="2 3">
    <name type="scientific">Actinoalloteichus hoggarensis</name>
    <dbReference type="NCBI Taxonomy" id="1470176"/>
    <lineage>
        <taxon>Bacteria</taxon>
        <taxon>Bacillati</taxon>
        <taxon>Actinomycetota</taxon>
        <taxon>Actinomycetes</taxon>
        <taxon>Pseudonocardiales</taxon>
        <taxon>Pseudonocardiaceae</taxon>
        <taxon>Actinoalloteichus</taxon>
    </lineage>
</organism>
<evidence type="ECO:0000256" key="1">
    <source>
        <dbReference type="ARBA" id="ARBA00009580"/>
    </source>
</evidence>
<dbReference type="InterPro" id="IPR000387">
    <property type="entry name" value="Tyr_Pase_dom"/>
</dbReference>
<dbReference type="PANTHER" id="PTHR31126">
    <property type="entry name" value="TYROSINE-PROTEIN PHOSPHATASE"/>
    <property type="match status" value="1"/>
</dbReference>
<dbReference type="KEGG" id="ahg:AHOG_14380"/>